<evidence type="ECO:0000256" key="8">
    <source>
        <dbReference type="PROSITE-ProRule" id="PRU00221"/>
    </source>
</evidence>
<dbReference type="InterPro" id="IPR011047">
    <property type="entry name" value="Quinoprotein_ADH-like_sf"/>
</dbReference>
<evidence type="ECO:0000256" key="6">
    <source>
        <dbReference type="ARBA" id="ARBA00022737"/>
    </source>
</evidence>
<dbReference type="InterPro" id="IPR015943">
    <property type="entry name" value="WD40/YVTN_repeat-like_dom_sf"/>
</dbReference>
<feature type="domain" description="EML-like first beta-propeller" evidence="10">
    <location>
        <begin position="243"/>
        <end position="508"/>
    </location>
</feature>
<keyword evidence="7" id="KW-0206">Cytoskeleton</keyword>
<dbReference type="InterPro" id="IPR055442">
    <property type="entry name" value="Beta-prop_EML-like_2nd"/>
</dbReference>
<keyword evidence="6" id="KW-0677">Repeat</keyword>
<feature type="region of interest" description="Disordered" evidence="9">
    <location>
        <begin position="56"/>
        <end position="160"/>
    </location>
</feature>
<evidence type="ECO:0000259" key="10">
    <source>
        <dbReference type="Pfam" id="PF23409"/>
    </source>
</evidence>
<evidence type="ECO:0000256" key="7">
    <source>
        <dbReference type="ARBA" id="ARBA00023212"/>
    </source>
</evidence>
<keyword evidence="5" id="KW-0493">Microtubule</keyword>
<proteinExistence type="inferred from homology"/>
<dbReference type="Pfam" id="PF00400">
    <property type="entry name" value="WD40"/>
    <property type="match status" value="1"/>
</dbReference>
<evidence type="ECO:0000256" key="3">
    <source>
        <dbReference type="ARBA" id="ARBA00022490"/>
    </source>
</evidence>
<feature type="repeat" description="WD" evidence="8">
    <location>
        <begin position="629"/>
        <end position="670"/>
    </location>
</feature>
<evidence type="ECO:0000256" key="5">
    <source>
        <dbReference type="ARBA" id="ARBA00022701"/>
    </source>
</evidence>
<dbReference type="Proteomes" id="UP001651158">
    <property type="component" value="Unassembled WGS sequence"/>
</dbReference>
<dbReference type="SUPFAM" id="SSF50998">
    <property type="entry name" value="Quinoprotein alcohol dehydrogenase-like"/>
    <property type="match status" value="1"/>
</dbReference>
<dbReference type="PROSITE" id="PS50294">
    <property type="entry name" value="WD_REPEATS_REGION"/>
    <property type="match status" value="2"/>
</dbReference>
<comment type="caution">
    <text evidence="12">The sequence shown here is derived from an EMBL/GenBank/DDBJ whole genome shotgun (WGS) entry which is preliminary data.</text>
</comment>
<name>A0ABR4QIP1_9CEST</name>
<protein>
    <submittedName>
        <fullName evidence="12">Echinoderm microtubule-associated protein-like 1</fullName>
    </submittedName>
</protein>
<dbReference type="CDD" id="cd21931">
    <property type="entry name" value="TD_EMAP-like"/>
    <property type="match status" value="1"/>
</dbReference>
<gene>
    <name evidence="12" type="ORF">TcWFU_008864</name>
</gene>
<feature type="repeat" description="WD" evidence="8">
    <location>
        <begin position="675"/>
        <end position="716"/>
    </location>
</feature>
<dbReference type="EMBL" id="JAKROA010000003">
    <property type="protein sequence ID" value="KAL5109382.1"/>
    <property type="molecule type" value="Genomic_DNA"/>
</dbReference>
<evidence type="ECO:0000256" key="4">
    <source>
        <dbReference type="ARBA" id="ARBA00022574"/>
    </source>
</evidence>
<dbReference type="Gene3D" id="2.130.10.10">
    <property type="entry name" value="YVTN repeat-like/Quinoprotein amine dehydrogenase"/>
    <property type="match status" value="2"/>
</dbReference>
<dbReference type="InterPro" id="IPR055439">
    <property type="entry name" value="Beta-prop_EML_1st"/>
</dbReference>
<comment type="subcellular location">
    <subcellularLocation>
        <location evidence="1">Cytoplasm</location>
        <location evidence="1">Cytoskeleton</location>
    </subcellularLocation>
</comment>
<feature type="compositionally biased region" description="Polar residues" evidence="9">
    <location>
        <begin position="137"/>
        <end position="158"/>
    </location>
</feature>
<evidence type="ECO:0000313" key="13">
    <source>
        <dbReference type="Proteomes" id="UP001651158"/>
    </source>
</evidence>
<dbReference type="InterPro" id="IPR049813">
    <property type="entry name" value="Elp-1-like_TD"/>
</dbReference>
<feature type="domain" description="EML-like second beta-propeller" evidence="11">
    <location>
        <begin position="605"/>
        <end position="821"/>
    </location>
</feature>
<feature type="repeat" description="WD" evidence="8">
    <location>
        <begin position="518"/>
        <end position="550"/>
    </location>
</feature>
<evidence type="ECO:0000256" key="9">
    <source>
        <dbReference type="SAM" id="MobiDB-lite"/>
    </source>
</evidence>
<dbReference type="SMART" id="SM00320">
    <property type="entry name" value="WD40"/>
    <property type="match status" value="10"/>
</dbReference>
<evidence type="ECO:0000259" key="11">
    <source>
        <dbReference type="Pfam" id="PF23414"/>
    </source>
</evidence>
<dbReference type="Pfam" id="PF23414">
    <property type="entry name" value="Beta-prop_EML_2"/>
    <property type="match status" value="1"/>
</dbReference>
<keyword evidence="4 8" id="KW-0853">WD repeat</keyword>
<dbReference type="InterPro" id="IPR001680">
    <property type="entry name" value="WD40_rpt"/>
</dbReference>
<dbReference type="SUPFAM" id="SSF50978">
    <property type="entry name" value="WD40 repeat-like"/>
    <property type="match status" value="1"/>
</dbReference>
<reference evidence="12 13" key="1">
    <citation type="journal article" date="2022" name="Front. Cell. Infect. Microbiol.">
        <title>The Genomes of Two Strains of Taenia crassiceps the Animal Model for the Study of Human Cysticercosis.</title>
        <authorList>
            <person name="Bobes R.J."/>
            <person name="Estrada K."/>
            <person name="Rios-Valencia D.G."/>
            <person name="Calderon-Gallegos A."/>
            <person name="de la Torre P."/>
            <person name="Carrero J.C."/>
            <person name="Sanchez-Flores A."/>
            <person name="Laclette J.P."/>
        </authorList>
    </citation>
    <scope>NUCLEOTIDE SEQUENCE [LARGE SCALE GENOMIC DNA]</scope>
    <source>
        <strain evidence="12">WFUcys</strain>
    </source>
</reference>
<evidence type="ECO:0000256" key="2">
    <source>
        <dbReference type="ARBA" id="ARBA00006489"/>
    </source>
</evidence>
<organism evidence="12 13">
    <name type="scientific">Taenia crassiceps</name>
    <dbReference type="NCBI Taxonomy" id="6207"/>
    <lineage>
        <taxon>Eukaryota</taxon>
        <taxon>Metazoa</taxon>
        <taxon>Spiralia</taxon>
        <taxon>Lophotrochozoa</taxon>
        <taxon>Platyhelminthes</taxon>
        <taxon>Cestoda</taxon>
        <taxon>Eucestoda</taxon>
        <taxon>Cyclophyllidea</taxon>
        <taxon>Taeniidae</taxon>
        <taxon>Taenia</taxon>
    </lineage>
</organism>
<dbReference type="Pfam" id="PF03451">
    <property type="entry name" value="HELP"/>
    <property type="match status" value="1"/>
</dbReference>
<sequence length="823" mass="89379">MSNGAVGIGGLVTVEKDELLERMAYLEKQTTDLAEELICLKSALADCLRRVQLLESSRGTHSPTSSRIAPRTASESRASRAPTSTMMGRQSRHTPRMPSTSATNSGRRPPSQASTRPANLASPSGTAPPALPGFKASGSTGSVVRPPTATSKSGNREQTYLPDEGVLKMYLHGRSLNFYAPTDIAADYEFSAVLPPPEEQLKLEWVYGYRGKDCRNNVVLLPTGEIIYFVAAVVVLYHLEQHSQRHYLEHNDDIKCLAVHPDRITIATGQAAGHGKCDGKPHVRIWNSVSLETLHVVGLGTFENSVACLAFSKTDGGVLLAVIDEATDHVISLWDWQKTRRITENKTSTDPVIAVDFNPIDTNSLVSIGKNHLAFWTLDGSSLTKKQGVFDKHEKPKFVLSMTFAENGDLITGDSNGNIFLWPRGSNKITQAVLGVHAGGIFALTFSKSGHLLSGGGRDSRIVELDSSLNPTGVFIELSAWYGPVRTLISGPGDILIVGTTQGDILQGQLGVDFSPLVQSHGDEFWALAAHPQSHHFLTGGSDGNVFLWDSLTRRLVWAENLSEEIVCAAFYPAVVTSSTPVPNHTEAEGDENGSRGDLADSVPVVALGANSGRWIVLDAVLHQIIAAHHESSEPIQCLAYSPNGQFIALGGRDNSIYVYNVTARGTKYSRLGKCSGHSSFVLHLDWSEDNQYIRSVSGDYELLYWTAANCRQVVSASSMRDVRWATQHCNLGFEVAGIWPPDSDGTDINAVCRSHSTRLLATADDFGQVSLFRYPTCQLKSKPRSYGGHSSHVTNVDFLFDDSRLISIGGADMAILQWEVIT</sequence>
<accession>A0ABR4QIP1</accession>
<feature type="repeat" description="WD" evidence="8">
    <location>
        <begin position="787"/>
        <end position="823"/>
    </location>
</feature>
<keyword evidence="13" id="KW-1185">Reference proteome</keyword>
<dbReference type="InterPro" id="IPR005108">
    <property type="entry name" value="HELP"/>
</dbReference>
<keyword evidence="3" id="KW-0963">Cytoplasm</keyword>
<feature type="compositionally biased region" description="Polar residues" evidence="9">
    <location>
        <begin position="97"/>
        <end position="125"/>
    </location>
</feature>
<dbReference type="PROSITE" id="PS50082">
    <property type="entry name" value="WD_REPEATS_2"/>
    <property type="match status" value="4"/>
</dbReference>
<evidence type="ECO:0000313" key="12">
    <source>
        <dbReference type="EMBL" id="KAL5109382.1"/>
    </source>
</evidence>
<comment type="similarity">
    <text evidence="2">Belongs to the WD repeat EMAP family.</text>
</comment>
<evidence type="ECO:0000256" key="1">
    <source>
        <dbReference type="ARBA" id="ARBA00004245"/>
    </source>
</evidence>
<feature type="compositionally biased region" description="Polar residues" evidence="9">
    <location>
        <begin position="56"/>
        <end position="88"/>
    </location>
</feature>
<dbReference type="Pfam" id="PF23409">
    <property type="entry name" value="Beta-prop_EML"/>
    <property type="match status" value="1"/>
</dbReference>
<dbReference type="PANTHER" id="PTHR13720">
    <property type="entry name" value="WD-40 REPEAT PROTEIN"/>
    <property type="match status" value="1"/>
</dbReference>
<dbReference type="PANTHER" id="PTHR13720:SF50">
    <property type="entry name" value="ECHINODERM MICROTUBULE-ASSOCIATED PROTEIN-LIKE 2"/>
    <property type="match status" value="1"/>
</dbReference>
<dbReference type="InterPro" id="IPR050630">
    <property type="entry name" value="WD_repeat_EMAP"/>
</dbReference>
<dbReference type="InterPro" id="IPR036322">
    <property type="entry name" value="WD40_repeat_dom_sf"/>
</dbReference>